<dbReference type="EMBL" id="CP001054">
    <property type="protein sequence ID" value="ACD21678.1"/>
    <property type="molecule type" value="Genomic_DNA"/>
</dbReference>
<proteinExistence type="predicted"/>
<dbReference type="HOGENOM" id="CLU_2785904_0_0_4"/>
<reference evidence="1 2" key="1">
    <citation type="journal article" date="2011" name="J. Bacteriol.">
        <title>Complete genome sequence of the plant growth-promoting endophyte Burkholderia phytofirmans strain PsJN.</title>
        <authorList>
            <person name="Weilharter A."/>
            <person name="Mitter B."/>
            <person name="Shin M.V."/>
            <person name="Chain P.S."/>
            <person name="Nowak J."/>
            <person name="Sessitsch A."/>
        </authorList>
    </citation>
    <scope>NUCLEOTIDE SEQUENCE [LARGE SCALE GENOMIC DNA]</scope>
    <source>
        <strain evidence="2">DSM 17436 / LMG 22146 / PsJN</strain>
        <plasmid evidence="1 2">pBPHYT01</plasmid>
    </source>
</reference>
<dbReference type="Proteomes" id="UP000001739">
    <property type="component" value="Plasmid pBPHYT01"/>
</dbReference>
<keyword evidence="1" id="KW-0614">Plasmid</keyword>
<sequence>MQKNLSTEERFALVTEKVSQLRKELEALGVESSFFYRTPGSARTPVGYLLIGETPADIEAARAEKRVW</sequence>
<organism evidence="1 2">
    <name type="scientific">Paraburkholderia phytofirmans (strain DSM 17436 / LMG 22146 / PsJN)</name>
    <name type="common">Burkholderia phytofirmans</name>
    <dbReference type="NCBI Taxonomy" id="398527"/>
    <lineage>
        <taxon>Bacteria</taxon>
        <taxon>Pseudomonadati</taxon>
        <taxon>Pseudomonadota</taxon>
        <taxon>Betaproteobacteria</taxon>
        <taxon>Burkholderiales</taxon>
        <taxon>Burkholderiaceae</taxon>
        <taxon>Paraburkholderia</taxon>
    </lineage>
</organism>
<gene>
    <name evidence="1" type="ordered locus">Bphyt_7393</name>
</gene>
<dbReference type="KEGG" id="bpy:Bphyt_7393"/>
<protein>
    <submittedName>
        <fullName evidence="1">Uncharacterized protein</fullName>
    </submittedName>
</protein>
<name>B2TGW2_PARPJ</name>
<accession>B2TGW2</accession>
<evidence type="ECO:0000313" key="2">
    <source>
        <dbReference type="Proteomes" id="UP000001739"/>
    </source>
</evidence>
<geneLocation type="plasmid" evidence="1 2">
    <name>pBPHYT01</name>
</geneLocation>
<dbReference type="AlphaFoldDB" id="B2TGW2"/>
<evidence type="ECO:0000313" key="1">
    <source>
        <dbReference type="EMBL" id="ACD21678.1"/>
    </source>
</evidence>